<accession>A0ABU3ZW33</accession>
<dbReference type="PANTHER" id="PTHR36154">
    <property type="entry name" value="DNA-BINDING TRANSCRIPTIONAL ACTIVATOR ALPA"/>
    <property type="match status" value="1"/>
</dbReference>
<dbReference type="Proteomes" id="UP001185984">
    <property type="component" value="Unassembled WGS sequence"/>
</dbReference>
<dbReference type="InterPro" id="IPR010260">
    <property type="entry name" value="AlpA"/>
</dbReference>
<dbReference type="Gene3D" id="1.10.238.160">
    <property type="match status" value="1"/>
</dbReference>
<organism evidence="1 2">
    <name type="scientific">Sphingobium naphthae</name>
    <dbReference type="NCBI Taxonomy" id="1886786"/>
    <lineage>
        <taxon>Bacteria</taxon>
        <taxon>Pseudomonadati</taxon>
        <taxon>Pseudomonadota</taxon>
        <taxon>Alphaproteobacteria</taxon>
        <taxon>Sphingomonadales</taxon>
        <taxon>Sphingomonadaceae</taxon>
        <taxon>Sphingobium</taxon>
    </lineage>
</organism>
<dbReference type="InterPro" id="IPR052931">
    <property type="entry name" value="Prophage_regulatory_activator"/>
</dbReference>
<dbReference type="EMBL" id="JAPTHD010000003">
    <property type="protein sequence ID" value="MDV5823739.1"/>
    <property type="molecule type" value="Genomic_DNA"/>
</dbReference>
<comment type="caution">
    <text evidence="1">The sequence shown here is derived from an EMBL/GenBank/DDBJ whole genome shotgun (WGS) entry which is preliminary data.</text>
</comment>
<sequence>MTENLDISSGDKAERLLKLSEVIRRVGLGKSMIYRMISENKFPAPYRISPGASRWSEQEIVAWIADIKDGFEGKRRKLC</sequence>
<name>A0ABU3ZW33_9SPHN</name>
<keyword evidence="2" id="KW-1185">Reference proteome</keyword>
<reference evidence="2" key="1">
    <citation type="journal article" date="2022" name="J Environ Chem Eng">
        <title>Biodegradation of petroleum oil using a constructed nonpathogenic and heavy metal-tolerant bacterial consortium isolated from marine sponges.</title>
        <authorList>
            <person name="Dechsakulwatana C."/>
            <person name="Rungsihiranrut A."/>
            <person name="Muangchinda C."/>
            <person name="Ningthoujam R."/>
            <person name="Klankeo P."/>
            <person name="Pinyakong O."/>
        </authorList>
    </citation>
    <scope>NUCLEOTIDE SEQUENCE [LARGE SCALE GENOMIC DNA]</scope>
    <source>
        <strain evidence="2">MO2-4</strain>
    </source>
</reference>
<evidence type="ECO:0000313" key="1">
    <source>
        <dbReference type="EMBL" id="MDV5823739.1"/>
    </source>
</evidence>
<evidence type="ECO:0000313" key="2">
    <source>
        <dbReference type="Proteomes" id="UP001185984"/>
    </source>
</evidence>
<dbReference type="PANTHER" id="PTHR36154:SF1">
    <property type="entry name" value="DNA-BINDING TRANSCRIPTIONAL ACTIVATOR ALPA"/>
    <property type="match status" value="1"/>
</dbReference>
<protein>
    <submittedName>
        <fullName evidence="1">AlpA family phage regulatory protein</fullName>
    </submittedName>
</protein>
<proteinExistence type="predicted"/>
<gene>
    <name evidence="1" type="ORF">O0R41_09040</name>
</gene>
<dbReference type="Pfam" id="PF05930">
    <property type="entry name" value="Phage_AlpA"/>
    <property type="match status" value="1"/>
</dbReference>
<dbReference type="RefSeq" id="WP_317516654.1">
    <property type="nucleotide sequence ID" value="NZ_JAPTHD010000003.1"/>
</dbReference>